<proteinExistence type="predicted"/>
<organism evidence="2 3">
    <name type="scientific">Nonomuraea jiangxiensis</name>
    <dbReference type="NCBI Taxonomy" id="633440"/>
    <lineage>
        <taxon>Bacteria</taxon>
        <taxon>Bacillati</taxon>
        <taxon>Actinomycetota</taxon>
        <taxon>Actinomycetes</taxon>
        <taxon>Streptosporangiales</taxon>
        <taxon>Streptosporangiaceae</taxon>
        <taxon>Nonomuraea</taxon>
    </lineage>
</organism>
<feature type="transmembrane region" description="Helical" evidence="1">
    <location>
        <begin position="128"/>
        <end position="158"/>
    </location>
</feature>
<evidence type="ECO:0000313" key="2">
    <source>
        <dbReference type="EMBL" id="SDI59260.1"/>
    </source>
</evidence>
<gene>
    <name evidence="2" type="ORF">SAMN05421869_106208</name>
</gene>
<keyword evidence="1" id="KW-0812">Transmembrane</keyword>
<evidence type="ECO:0000313" key="3">
    <source>
        <dbReference type="Proteomes" id="UP000199202"/>
    </source>
</evidence>
<protein>
    <submittedName>
        <fullName evidence="2">ABC-2 family transporter protein</fullName>
    </submittedName>
</protein>
<sequence length="281" mass="28692">MIAMSWQTTAPPRQAPPGIVGSGLASLPDVVAAEWLKLRTLRSTWAVWAAATASSLLALLVLIIHVGSYDQAPPQERASFEGADPAVMVMPFVAFFIGVVGALAITTEFSTGSLGPSLAAVPRRWTLLAAKIVVVTCVASASGVLLAGLSQIVAILVLGDRPPPLNPWTNGWEAAASATGTAVTTLATGLVALGLGAVLRSTTATVTAIGAFTVVLPSFAHFLPDALHLWVASMLIPNLAPQIVGADSAYLLSPPAAIAVLAFYVVVALGAGGLSLSRRDS</sequence>
<dbReference type="STRING" id="633440.SAMN05421869_106208"/>
<keyword evidence="1" id="KW-1133">Transmembrane helix</keyword>
<evidence type="ECO:0000256" key="1">
    <source>
        <dbReference type="SAM" id="Phobius"/>
    </source>
</evidence>
<feature type="transmembrane region" description="Helical" evidence="1">
    <location>
        <begin position="178"/>
        <end position="199"/>
    </location>
</feature>
<keyword evidence="3" id="KW-1185">Reference proteome</keyword>
<feature type="transmembrane region" description="Helical" evidence="1">
    <location>
        <begin position="256"/>
        <end position="276"/>
    </location>
</feature>
<feature type="transmembrane region" description="Helical" evidence="1">
    <location>
        <begin position="211"/>
        <end position="236"/>
    </location>
</feature>
<dbReference type="Pfam" id="PF12730">
    <property type="entry name" value="ABC2_membrane_4"/>
    <property type="match status" value="1"/>
</dbReference>
<keyword evidence="1" id="KW-0472">Membrane</keyword>
<name>A0A1G8LVR6_9ACTN</name>
<accession>A0A1G8LVR6</accession>
<feature type="transmembrane region" description="Helical" evidence="1">
    <location>
        <begin position="45"/>
        <end position="66"/>
    </location>
</feature>
<dbReference type="EMBL" id="FNDJ01000006">
    <property type="protein sequence ID" value="SDI59260.1"/>
    <property type="molecule type" value="Genomic_DNA"/>
</dbReference>
<dbReference type="AlphaFoldDB" id="A0A1G8LVR6"/>
<feature type="transmembrane region" description="Helical" evidence="1">
    <location>
        <begin position="86"/>
        <end position="107"/>
    </location>
</feature>
<dbReference type="Proteomes" id="UP000199202">
    <property type="component" value="Unassembled WGS sequence"/>
</dbReference>
<reference evidence="2 3" key="1">
    <citation type="submission" date="2016-10" db="EMBL/GenBank/DDBJ databases">
        <authorList>
            <person name="de Groot N.N."/>
        </authorList>
    </citation>
    <scope>NUCLEOTIDE SEQUENCE [LARGE SCALE GENOMIC DNA]</scope>
    <source>
        <strain evidence="2 3">CGMCC 4.6533</strain>
    </source>
</reference>